<evidence type="ECO:0000313" key="2">
    <source>
        <dbReference type="EMBL" id="TCD62481.1"/>
    </source>
</evidence>
<dbReference type="Gene3D" id="1.20.1280.50">
    <property type="match status" value="1"/>
</dbReference>
<reference evidence="2 3" key="1">
    <citation type="submission" date="2018-11" db="EMBL/GenBank/DDBJ databases">
        <title>Genome assembly of Steccherinum ochraceum LE-BIN_3174, the white-rot fungus of the Steccherinaceae family (The Residual Polyporoid clade, Polyporales, Basidiomycota).</title>
        <authorList>
            <person name="Fedorova T.V."/>
            <person name="Glazunova O.A."/>
            <person name="Landesman E.O."/>
            <person name="Moiseenko K.V."/>
            <person name="Psurtseva N.V."/>
            <person name="Savinova O.S."/>
            <person name="Shakhova N.V."/>
            <person name="Tyazhelova T.V."/>
            <person name="Vasina D.V."/>
        </authorList>
    </citation>
    <scope>NUCLEOTIDE SEQUENCE [LARGE SCALE GENOMIC DNA]</scope>
    <source>
        <strain evidence="2 3">LE-BIN_3174</strain>
    </source>
</reference>
<dbReference type="Proteomes" id="UP000292702">
    <property type="component" value="Unassembled WGS sequence"/>
</dbReference>
<sequence>MELEEIKCPSCSPSLAYAIRTALNIHPLSISFHDAQHLSSDIESSIDTCSRIAEQYDLLICKLKAKLNASKAFTCRLPEEILEQIFCFTLSDERGSVDAIRLSHVCSQWRAVALQSHRLWSSIVVDEWTNISLLNLLTSRAGLASCDIKIASRPYSHAYNISRNAFFYEEDFTDDELDLLPDRPTTLNPAAKLHSLLEAALDMIPRAESLNFSLENPKAEAYIFQLQALHLPALRSLSLRLGQRSEVPHLFTTKLPSLRHLDISLDFGPFSKDILALARPTVTSFQLTTIDGAEDDPTVGYALLTALQSMPQLRVLKLDGCFFPSPGPHVLPEDRTVLFCLEELHVWSEPGDLSWLLDHIRIPSTASIEVVTGGVTRRNFGLDPSPDLEDLANLGETLNTCLRSRKSLPTASIVTHLTLDETFFSHQRPFRRDLEKMDEHALRLKRCMCMEGKSCVPRDTLLGRNISLAFSHPQWPSCDGMSSLWGAFPDIRTLELNPIETNYKGFSWSIVLLIAHQHTSAFREVETLILNNWHPYWLWRLLLTNDVAAPPANMLLAFDGHHQPTVTVDTSPLCPKLKYITFRGIQLPPVTDAPDSGIAELLHETDEGFVPMSPVEVLRQTLHELCARRGPFKRIVFEDCDALTDDMMSSLDLPELLSEEVID</sequence>
<organism evidence="2 3">
    <name type="scientific">Steccherinum ochraceum</name>
    <dbReference type="NCBI Taxonomy" id="92696"/>
    <lineage>
        <taxon>Eukaryota</taxon>
        <taxon>Fungi</taxon>
        <taxon>Dikarya</taxon>
        <taxon>Basidiomycota</taxon>
        <taxon>Agaricomycotina</taxon>
        <taxon>Agaricomycetes</taxon>
        <taxon>Polyporales</taxon>
        <taxon>Steccherinaceae</taxon>
        <taxon>Steccherinum</taxon>
    </lineage>
</organism>
<dbReference type="Gene3D" id="3.80.10.10">
    <property type="entry name" value="Ribonuclease Inhibitor"/>
    <property type="match status" value="1"/>
</dbReference>
<gene>
    <name evidence="2" type="ORF">EIP91_006829</name>
</gene>
<comment type="caution">
    <text evidence="2">The sequence shown here is derived from an EMBL/GenBank/DDBJ whole genome shotgun (WGS) entry which is preliminary data.</text>
</comment>
<dbReference type="Pfam" id="PF12937">
    <property type="entry name" value="F-box-like"/>
    <property type="match status" value="1"/>
</dbReference>
<dbReference type="EMBL" id="RWJN01000368">
    <property type="protein sequence ID" value="TCD62481.1"/>
    <property type="molecule type" value="Genomic_DNA"/>
</dbReference>
<accession>A0A4R0R543</accession>
<dbReference type="AlphaFoldDB" id="A0A4R0R543"/>
<proteinExistence type="predicted"/>
<feature type="domain" description="F-box" evidence="1">
    <location>
        <begin position="75"/>
        <end position="124"/>
    </location>
</feature>
<keyword evidence="3" id="KW-1185">Reference proteome</keyword>
<dbReference type="SUPFAM" id="SSF81383">
    <property type="entry name" value="F-box domain"/>
    <property type="match status" value="1"/>
</dbReference>
<name>A0A4R0R543_9APHY</name>
<dbReference type="SUPFAM" id="SSF52047">
    <property type="entry name" value="RNI-like"/>
    <property type="match status" value="1"/>
</dbReference>
<dbReference type="InterPro" id="IPR032675">
    <property type="entry name" value="LRR_dom_sf"/>
</dbReference>
<protein>
    <recommendedName>
        <fullName evidence="1">F-box domain-containing protein</fullName>
    </recommendedName>
</protein>
<dbReference type="STRING" id="92696.A0A4R0R543"/>
<dbReference type="InterPro" id="IPR001810">
    <property type="entry name" value="F-box_dom"/>
</dbReference>
<dbReference type="OrthoDB" id="2804638at2759"/>
<evidence type="ECO:0000259" key="1">
    <source>
        <dbReference type="Pfam" id="PF12937"/>
    </source>
</evidence>
<evidence type="ECO:0000313" key="3">
    <source>
        <dbReference type="Proteomes" id="UP000292702"/>
    </source>
</evidence>
<dbReference type="InterPro" id="IPR036047">
    <property type="entry name" value="F-box-like_dom_sf"/>
</dbReference>